<keyword evidence="4" id="KW-0539">Nucleus</keyword>
<dbReference type="GO" id="GO:0006351">
    <property type="term" value="P:DNA-templated transcription"/>
    <property type="evidence" value="ECO:0007669"/>
    <property type="project" value="InterPro"/>
</dbReference>
<dbReference type="Proteomes" id="UP000481288">
    <property type="component" value="Unassembled WGS sequence"/>
</dbReference>
<dbReference type="GO" id="GO:0005634">
    <property type="term" value="C:nucleus"/>
    <property type="evidence" value="ECO:0007669"/>
    <property type="project" value="TreeGrafter"/>
</dbReference>
<sequence>MNEVHVDTLATVTFNDVPEVVFRDIGCFGPTSNHAIFRGLSDSFAHLVNVISSSRQKRSVASSFRGPGFAGPAPASLTGKKLPMLEDLPTLSKDQDIAFLIHQFSTTVGVVLPFVNTTQLLNDYYRAEEHNLLLPRPTRALLNIICAYASTTLRDPDSGAYYQKALALMDEKTLRGSSLELIQALLLIGSFEQNNQCSVASWTLHAVAVKAAFQHGLHSRSYYKNQGLQDGDLWKRVWYTVVNQDRHLSISLGRPCMIPQVHGHVEAPWNPISKTQDAALKVSEDNKGLVYFNRIISMDAIKYSIIDTLYSSNIDTEPLTTKDLIIKRLQLSLELEQWRQNTSSSCEILSATDIIQWSTLSYSTNRFQILLSIEFWSVSLLINGSLLTRLLSEVAQEKSSASHSTIRTETMISLVKNELETVNNLSMIIYSVINDGEAFLECNAAWWKCNYIMFTVNLHLFAILLICRYMSVMSADSGIELVDVRSALDHSLKVLQTFEKASLMSRKACNCISGFLRLFDTLGSEQPLAAALDATQEGEPAADVLLDSSWTMPENVRMVPENLFSQYVAQSADEFLLQCSDTAFLDSDMDIVWDL</sequence>
<dbReference type="PANTHER" id="PTHR47424:SF3">
    <property type="entry name" value="REGULATORY PROTEIN GAL4"/>
    <property type="match status" value="1"/>
</dbReference>
<evidence type="ECO:0000256" key="4">
    <source>
        <dbReference type="ARBA" id="ARBA00023242"/>
    </source>
</evidence>
<dbReference type="GO" id="GO:0000978">
    <property type="term" value="F:RNA polymerase II cis-regulatory region sequence-specific DNA binding"/>
    <property type="evidence" value="ECO:0007669"/>
    <property type="project" value="TreeGrafter"/>
</dbReference>
<dbReference type="GO" id="GO:0000435">
    <property type="term" value="P:positive regulation of transcription from RNA polymerase II promoter by galactose"/>
    <property type="evidence" value="ECO:0007669"/>
    <property type="project" value="TreeGrafter"/>
</dbReference>
<dbReference type="AlphaFoldDB" id="A0A7D8UPS9"/>
<keyword evidence="2" id="KW-0238">DNA-binding</keyword>
<keyword evidence="7" id="KW-1185">Reference proteome</keyword>
<evidence type="ECO:0000256" key="3">
    <source>
        <dbReference type="ARBA" id="ARBA00023163"/>
    </source>
</evidence>
<evidence type="ECO:0000313" key="7">
    <source>
        <dbReference type="Proteomes" id="UP000481288"/>
    </source>
</evidence>
<accession>A0A7D8UPS9</accession>
<name>A0A7D8UPS9_9HELO</name>
<dbReference type="GO" id="GO:0000981">
    <property type="term" value="F:DNA-binding transcription factor activity, RNA polymerase II-specific"/>
    <property type="evidence" value="ECO:0007669"/>
    <property type="project" value="TreeGrafter"/>
</dbReference>
<comment type="caution">
    <text evidence="6">The sequence shown here is derived from an EMBL/GenBank/DDBJ whole genome shotgun (WGS) entry which is preliminary data.</text>
</comment>
<evidence type="ECO:0000256" key="1">
    <source>
        <dbReference type="ARBA" id="ARBA00023015"/>
    </source>
</evidence>
<feature type="domain" description="Xylanolytic transcriptional activator regulatory" evidence="5">
    <location>
        <begin position="201"/>
        <end position="274"/>
    </location>
</feature>
<dbReference type="EMBL" id="QGMG01000349">
    <property type="protein sequence ID" value="TVY54362.1"/>
    <property type="molecule type" value="Genomic_DNA"/>
</dbReference>
<dbReference type="SMART" id="SM00906">
    <property type="entry name" value="Fungal_trans"/>
    <property type="match status" value="1"/>
</dbReference>
<evidence type="ECO:0000259" key="5">
    <source>
        <dbReference type="SMART" id="SM00906"/>
    </source>
</evidence>
<feature type="non-terminal residue" evidence="6">
    <location>
        <position position="595"/>
    </location>
</feature>
<protein>
    <submittedName>
        <fullName evidence="6">Cutinase transcription factor 1 alpha</fullName>
    </submittedName>
</protein>
<dbReference type="Pfam" id="PF04082">
    <property type="entry name" value="Fungal_trans"/>
    <property type="match status" value="1"/>
</dbReference>
<evidence type="ECO:0000313" key="6">
    <source>
        <dbReference type="EMBL" id="TVY54362.1"/>
    </source>
</evidence>
<dbReference type="InterPro" id="IPR051127">
    <property type="entry name" value="Fungal_SecMet_Regulators"/>
</dbReference>
<evidence type="ECO:0000256" key="2">
    <source>
        <dbReference type="ARBA" id="ARBA00023125"/>
    </source>
</evidence>
<proteinExistence type="predicted"/>
<dbReference type="InterPro" id="IPR007219">
    <property type="entry name" value="XnlR_reg_dom"/>
</dbReference>
<organism evidence="6 7">
    <name type="scientific">Lachnellula cervina</name>
    <dbReference type="NCBI Taxonomy" id="1316786"/>
    <lineage>
        <taxon>Eukaryota</taxon>
        <taxon>Fungi</taxon>
        <taxon>Dikarya</taxon>
        <taxon>Ascomycota</taxon>
        <taxon>Pezizomycotina</taxon>
        <taxon>Leotiomycetes</taxon>
        <taxon>Helotiales</taxon>
        <taxon>Lachnaceae</taxon>
        <taxon>Lachnellula</taxon>
    </lineage>
</organism>
<keyword evidence="1" id="KW-0805">Transcription regulation</keyword>
<dbReference type="CDD" id="cd12148">
    <property type="entry name" value="fungal_TF_MHR"/>
    <property type="match status" value="1"/>
</dbReference>
<reference evidence="6 7" key="1">
    <citation type="submission" date="2018-05" db="EMBL/GenBank/DDBJ databases">
        <title>Whole genome sequencing for identification of molecular markers to develop diagnostic detection tools for the regulated plant pathogen Lachnellula willkommii.</title>
        <authorList>
            <person name="Giroux E."/>
            <person name="Bilodeau G."/>
        </authorList>
    </citation>
    <scope>NUCLEOTIDE SEQUENCE [LARGE SCALE GENOMIC DNA]</scope>
    <source>
        <strain evidence="6 7">CBS 625.97</strain>
    </source>
</reference>
<dbReference type="OrthoDB" id="3364175at2759"/>
<dbReference type="GO" id="GO:0008270">
    <property type="term" value="F:zinc ion binding"/>
    <property type="evidence" value="ECO:0007669"/>
    <property type="project" value="InterPro"/>
</dbReference>
<dbReference type="PANTHER" id="PTHR47424">
    <property type="entry name" value="REGULATORY PROTEIN GAL4"/>
    <property type="match status" value="1"/>
</dbReference>
<gene>
    <name evidence="6" type="ORF">LCER1_G004231</name>
</gene>
<keyword evidence="3" id="KW-0804">Transcription</keyword>